<organism evidence="5 6">
    <name type="scientific">Caulochytrium protostelioides</name>
    <dbReference type="NCBI Taxonomy" id="1555241"/>
    <lineage>
        <taxon>Eukaryota</taxon>
        <taxon>Fungi</taxon>
        <taxon>Fungi incertae sedis</taxon>
        <taxon>Chytridiomycota</taxon>
        <taxon>Chytridiomycota incertae sedis</taxon>
        <taxon>Chytridiomycetes</taxon>
        <taxon>Caulochytriales</taxon>
        <taxon>Caulochytriaceae</taxon>
        <taxon>Caulochytrium</taxon>
    </lineage>
</organism>
<dbReference type="GO" id="GO:0016787">
    <property type="term" value="F:hydrolase activity"/>
    <property type="evidence" value="ECO:0007669"/>
    <property type="project" value="UniProtKB-KW"/>
</dbReference>
<dbReference type="Gene3D" id="3.40.50.300">
    <property type="entry name" value="P-loop containing nucleotide triphosphate hydrolases"/>
    <property type="match status" value="1"/>
</dbReference>
<dbReference type="PROSITE" id="PS51206">
    <property type="entry name" value="SF3_HELICASE_1"/>
    <property type="match status" value="1"/>
</dbReference>
<name>A0A4P9WXU5_9FUNG</name>
<dbReference type="InterPro" id="IPR014818">
    <property type="entry name" value="Phage/plasmid_primase_P4_C"/>
</dbReference>
<dbReference type="InterPro" id="IPR027417">
    <property type="entry name" value="P-loop_NTPase"/>
</dbReference>
<dbReference type="InterPro" id="IPR015330">
    <property type="entry name" value="DNA_primase/pol_bifunc_N"/>
</dbReference>
<dbReference type="Pfam" id="PF09250">
    <property type="entry name" value="Prim-Pol"/>
    <property type="match status" value="1"/>
</dbReference>
<evidence type="ECO:0000313" key="5">
    <source>
        <dbReference type="EMBL" id="RKO97512.1"/>
    </source>
</evidence>
<dbReference type="InterPro" id="IPR014015">
    <property type="entry name" value="Helicase_SF3_DNA-vir"/>
</dbReference>
<evidence type="ECO:0000256" key="3">
    <source>
        <dbReference type="ARBA" id="ARBA00022840"/>
    </source>
</evidence>
<keyword evidence="1" id="KW-0547">Nucleotide-binding</keyword>
<evidence type="ECO:0000256" key="1">
    <source>
        <dbReference type="ARBA" id="ARBA00022741"/>
    </source>
</evidence>
<sequence length="976" mass="107999">MVGKRCAAETEIADASDLKELNSPHEIHSRQTTDAVALDGTGDSAEIVEEAGKSPGQVERDDDVGDPMLLVSNKTYEVMQYLVNRGFICVPLYREFVCSRAGSGKLVKKTLPVRKQWQTWTLGQSSDAIAAAAASDEKGHGLIVRCGGASGVVVVDVDDPGKFADLARNNGVEAPLSMAPYVTTPSGGYHLYFGWSQQDMAALAQGAQNVGGHGFDIRGTGHCVIAPPTVLKVAGEGPLKYEFGKNFNQPLPVMPAWLLAVWRDSAGKGAVNKDERDAFVAGFQVHRGQRYGDAVSSLLCGVLRIPLSMITTIRWVDSKQHVVIGTKITECPFTAFRTHRSNTRYYLVESDGLVLAGYHDADCPKPLPVLKFLKRSMDLLLNVAPASTRWMHKAISTEVFASSSVRCHFENGVERWWDPRAHSSCLLNDRKPLHDANSVQPECVLLVDSKNQLINVQCKISGLVECMEIFPKTAGLLQPDDKDELPAESGKFVPTTALVQHVADLSLLPDPSRAVFPGDPVRDELFWQASSNLSYSIAAYILSLEASKHILPGSKNSLWWVERNGLWYLDESFQALGKMMTGPEFLRPFREAYDHYLTTSDELAALRGPSFSSKEQYIKLTVLEQRWRNLRKLLDGFMTVSWRQVIATDMWTQSSDSNSAVESSFDQQSHVLPFRNGSYDLQASEFRANRHEDLIRKFIDYALPVEDDPVIQDEILETLAKIFPEPDVLPWVQKLLGSNVTANKKQKFAVFLAGVGANGKSTLTNLLSAALGSFTGIMSSDTLVKEMPGGGKPWPDLANCANCRLVIVNEMKENVELNALSLKCVVGDEPILARALYSSPSQQAFFGTSYSNTGKVVPVWNLFINTNHIPRVKNTDVGAERRTISVPFVSQFVETDVNEKENRYPRDHRIQDWPKNPVYVGQFMRLLIRWYGRYASEGLLSLPEPVDEATKAMFSNVVIYNAWGESGVGEIITPKS</sequence>
<evidence type="ECO:0000256" key="2">
    <source>
        <dbReference type="ARBA" id="ARBA00022801"/>
    </source>
</evidence>
<dbReference type="Proteomes" id="UP000268535">
    <property type="component" value="Unassembled WGS sequence"/>
</dbReference>
<evidence type="ECO:0000259" key="4">
    <source>
        <dbReference type="PROSITE" id="PS51206"/>
    </source>
</evidence>
<dbReference type="Pfam" id="PF08706">
    <property type="entry name" value="D5_N"/>
    <property type="match status" value="1"/>
</dbReference>
<dbReference type="PANTHER" id="PTHR35372:SF2">
    <property type="entry name" value="SF3 HELICASE DOMAIN-CONTAINING PROTEIN"/>
    <property type="match status" value="1"/>
</dbReference>
<reference evidence="6" key="1">
    <citation type="journal article" date="2018" name="Nat. Microbiol.">
        <title>Leveraging single-cell genomics to expand the fungal tree of life.</title>
        <authorList>
            <person name="Ahrendt S.R."/>
            <person name="Quandt C.A."/>
            <person name="Ciobanu D."/>
            <person name="Clum A."/>
            <person name="Salamov A."/>
            <person name="Andreopoulos B."/>
            <person name="Cheng J.F."/>
            <person name="Woyke T."/>
            <person name="Pelin A."/>
            <person name="Henrissat B."/>
            <person name="Reynolds N.K."/>
            <person name="Benny G.L."/>
            <person name="Smith M.E."/>
            <person name="James T.Y."/>
            <person name="Grigoriev I.V."/>
        </authorList>
    </citation>
    <scope>NUCLEOTIDE SEQUENCE [LARGE SCALE GENOMIC DNA]</scope>
    <source>
        <strain evidence="6">ATCC 52028</strain>
    </source>
</reference>
<keyword evidence="3" id="KW-0067">ATP-binding</keyword>
<gene>
    <name evidence="5" type="ORF">CAUPRSCDRAFT_10819</name>
</gene>
<keyword evidence="2" id="KW-0378">Hydrolase</keyword>
<dbReference type="AlphaFoldDB" id="A0A4P9WXU5"/>
<dbReference type="SUPFAM" id="SSF52540">
    <property type="entry name" value="P-loop containing nucleoside triphosphate hydrolases"/>
    <property type="match status" value="1"/>
</dbReference>
<feature type="domain" description="SF3 helicase" evidence="4">
    <location>
        <begin position="727"/>
        <end position="901"/>
    </location>
</feature>
<dbReference type="PANTHER" id="PTHR35372">
    <property type="entry name" value="ATP BINDING PROTEIN-RELATED"/>
    <property type="match status" value="1"/>
</dbReference>
<proteinExistence type="predicted"/>
<dbReference type="SMART" id="SM00943">
    <property type="entry name" value="Prim-Pol"/>
    <property type="match status" value="1"/>
</dbReference>
<evidence type="ECO:0000313" key="6">
    <source>
        <dbReference type="Proteomes" id="UP000268535"/>
    </source>
</evidence>
<dbReference type="InterPro" id="IPR051620">
    <property type="entry name" value="ORF904-like_C"/>
</dbReference>
<dbReference type="SUPFAM" id="SSF56747">
    <property type="entry name" value="Prim-pol domain"/>
    <property type="match status" value="1"/>
</dbReference>
<accession>A0A4P9WXU5</accession>
<dbReference type="EMBL" id="ML009244">
    <property type="protein sequence ID" value="RKO97512.1"/>
    <property type="molecule type" value="Genomic_DNA"/>
</dbReference>
<protein>
    <submittedName>
        <fullName evidence="5">Prim-Pol-domain-containing protein</fullName>
    </submittedName>
</protein>
<dbReference type="GO" id="GO:0005524">
    <property type="term" value="F:ATP binding"/>
    <property type="evidence" value="ECO:0007669"/>
    <property type="project" value="UniProtKB-KW"/>
</dbReference>